<evidence type="ECO:0000313" key="1">
    <source>
        <dbReference type="EMBL" id="QDL55292.1"/>
    </source>
</evidence>
<evidence type="ECO:0000313" key="2">
    <source>
        <dbReference type="Proteomes" id="UP000317365"/>
    </source>
</evidence>
<proteinExistence type="predicted"/>
<dbReference type="RefSeq" id="WP_142812451.1">
    <property type="nucleotide sequence ID" value="NZ_CP036282.1"/>
</dbReference>
<reference evidence="2" key="1">
    <citation type="submission" date="2019-02" db="EMBL/GenBank/DDBJ databases">
        <title>Complete genome sequence of Rhodoferax sp. Gr-4.</title>
        <authorList>
            <person name="Jin L."/>
        </authorList>
    </citation>
    <scope>NUCLEOTIDE SEQUENCE [LARGE SCALE GENOMIC DNA]</scope>
    <source>
        <strain evidence="2">Gr-4</strain>
    </source>
</reference>
<gene>
    <name evidence="1" type="ORF">EXZ61_14575</name>
</gene>
<reference evidence="2" key="2">
    <citation type="journal article" date="2020" name="Int. J. Syst. Evol. Microbiol.">
        <title>Genomic insights into a novel species Rhodoferax aquaticus sp. nov., isolated from freshwater.</title>
        <authorList>
            <person name="Li T."/>
            <person name="Zhuo Y."/>
            <person name="Jin C.Z."/>
            <person name="Wu X."/>
            <person name="Ko S.R."/>
            <person name="Jin F.J."/>
            <person name="Ahn C.Y."/>
            <person name="Oh H.M."/>
            <person name="Lee H.G."/>
            <person name="Jin L."/>
        </authorList>
    </citation>
    <scope>NUCLEOTIDE SEQUENCE [LARGE SCALE GENOMIC DNA]</scope>
    <source>
        <strain evidence="2">Gr-4</strain>
    </source>
</reference>
<organism evidence="1 2">
    <name type="scientific">Rhodoferax aquaticus</name>
    <dbReference type="NCBI Taxonomy" id="2527691"/>
    <lineage>
        <taxon>Bacteria</taxon>
        <taxon>Pseudomonadati</taxon>
        <taxon>Pseudomonadota</taxon>
        <taxon>Betaproteobacteria</taxon>
        <taxon>Burkholderiales</taxon>
        <taxon>Comamonadaceae</taxon>
        <taxon>Rhodoferax</taxon>
    </lineage>
</organism>
<accession>A0A515ERK0</accession>
<name>A0A515ERK0_9BURK</name>
<dbReference type="KEGG" id="rhg:EXZ61_14575"/>
<dbReference type="EMBL" id="CP036282">
    <property type="protein sequence ID" value="QDL55292.1"/>
    <property type="molecule type" value="Genomic_DNA"/>
</dbReference>
<dbReference type="AlphaFoldDB" id="A0A515ERK0"/>
<protein>
    <submittedName>
        <fullName evidence="1">Uncharacterized protein</fullName>
    </submittedName>
</protein>
<keyword evidence="2" id="KW-1185">Reference proteome</keyword>
<sequence length="101" mass="11578">MITLLLALLYPIAIQIERGGWWRLLAPVTLFALLVDVIANYTELVVLTFDFPRRGEWTFSTRLERLVLSSDWRGRAARPISRLLNWIAPTGHPHIKNAIGK</sequence>
<dbReference type="Proteomes" id="UP000317365">
    <property type="component" value="Chromosome"/>
</dbReference>